<reference evidence="2" key="1">
    <citation type="journal article" date="2015" name="Nature">
        <title>Complex archaea that bridge the gap between prokaryotes and eukaryotes.</title>
        <authorList>
            <person name="Spang A."/>
            <person name="Saw J.H."/>
            <person name="Jorgensen S.L."/>
            <person name="Zaremba-Niedzwiedzka K."/>
            <person name="Martijn J."/>
            <person name="Lind A.E."/>
            <person name="van Eijk R."/>
            <person name="Schleper C."/>
            <person name="Guy L."/>
            <person name="Ettema T.J."/>
        </authorList>
    </citation>
    <scope>NUCLEOTIDE SEQUENCE</scope>
</reference>
<dbReference type="EMBL" id="LAZR01048996">
    <property type="protein sequence ID" value="KKK90662.1"/>
    <property type="molecule type" value="Genomic_DNA"/>
</dbReference>
<evidence type="ECO:0000313" key="2">
    <source>
        <dbReference type="EMBL" id="KKK90662.1"/>
    </source>
</evidence>
<gene>
    <name evidence="2" type="ORF">LCGC14_2720770</name>
</gene>
<keyword evidence="1" id="KW-1133">Transmembrane helix</keyword>
<sequence>MKRMIQTQIELDSQKLETTTDVKFQNIILFSSLMIVNTFYMMDKMRLAHSMSISIKKNLEFCPIPIKLK</sequence>
<evidence type="ECO:0000256" key="1">
    <source>
        <dbReference type="SAM" id="Phobius"/>
    </source>
</evidence>
<name>A0A0F8ZA22_9ZZZZ</name>
<keyword evidence="1" id="KW-0812">Transmembrane</keyword>
<protein>
    <submittedName>
        <fullName evidence="2">Uncharacterized protein</fullName>
    </submittedName>
</protein>
<dbReference type="AlphaFoldDB" id="A0A0F8ZA22"/>
<comment type="caution">
    <text evidence="2">The sequence shown here is derived from an EMBL/GenBank/DDBJ whole genome shotgun (WGS) entry which is preliminary data.</text>
</comment>
<accession>A0A0F8ZA22</accession>
<feature type="transmembrane region" description="Helical" evidence="1">
    <location>
        <begin position="24"/>
        <end position="42"/>
    </location>
</feature>
<keyword evidence="1" id="KW-0472">Membrane</keyword>
<organism evidence="2">
    <name type="scientific">marine sediment metagenome</name>
    <dbReference type="NCBI Taxonomy" id="412755"/>
    <lineage>
        <taxon>unclassified sequences</taxon>
        <taxon>metagenomes</taxon>
        <taxon>ecological metagenomes</taxon>
    </lineage>
</organism>
<proteinExistence type="predicted"/>